<dbReference type="InterPro" id="IPR001206">
    <property type="entry name" value="Diacylglycerol_kinase_cat_dom"/>
</dbReference>
<dbReference type="InterPro" id="IPR045540">
    <property type="entry name" value="YegS/DAGK_C"/>
</dbReference>
<comment type="caution">
    <text evidence="9">The sequence shown here is derived from an EMBL/GenBank/DDBJ whole genome shotgun (WGS) entry which is preliminary data.</text>
</comment>
<dbReference type="GO" id="GO:0016301">
    <property type="term" value="F:kinase activity"/>
    <property type="evidence" value="ECO:0007669"/>
    <property type="project" value="UniProtKB-KW"/>
</dbReference>
<keyword evidence="7" id="KW-0594">Phospholipid biosynthesis</keyword>
<keyword evidence="4" id="KW-0547">Nucleotide-binding</keyword>
<dbReference type="PANTHER" id="PTHR12358">
    <property type="entry name" value="SPHINGOSINE KINASE"/>
    <property type="match status" value="1"/>
</dbReference>
<keyword evidence="8" id="KW-1208">Phospholipid metabolism</keyword>
<dbReference type="InterPro" id="IPR017438">
    <property type="entry name" value="ATP-NAD_kinase_N"/>
</dbReference>
<evidence type="ECO:0000313" key="10">
    <source>
        <dbReference type="Proteomes" id="UP000286288"/>
    </source>
</evidence>
<dbReference type="GO" id="GO:0005524">
    <property type="term" value="F:ATP binding"/>
    <property type="evidence" value="ECO:0007669"/>
    <property type="project" value="UniProtKB-KW"/>
</dbReference>
<evidence type="ECO:0000256" key="6">
    <source>
        <dbReference type="ARBA" id="ARBA00022840"/>
    </source>
</evidence>
<evidence type="ECO:0000256" key="3">
    <source>
        <dbReference type="ARBA" id="ARBA00022679"/>
    </source>
</evidence>
<dbReference type="RefSeq" id="WP_015509640.1">
    <property type="nucleotide sequence ID" value="NZ_CABHBK010000004.1"/>
</dbReference>
<dbReference type="InterPro" id="IPR005218">
    <property type="entry name" value="Diacylglycerol/lipid_kinase"/>
</dbReference>
<comment type="similarity">
    <text evidence="2">Belongs to the diacylglycerol/lipid kinase family.</text>
</comment>
<dbReference type="Pfam" id="PF00781">
    <property type="entry name" value="DAGK_cat"/>
    <property type="match status" value="1"/>
</dbReference>
<proteinExistence type="inferred from homology"/>
<keyword evidence="7" id="KW-0444">Lipid biosynthesis</keyword>
<evidence type="ECO:0000256" key="7">
    <source>
        <dbReference type="ARBA" id="ARBA00023209"/>
    </source>
</evidence>
<dbReference type="InterPro" id="IPR016064">
    <property type="entry name" value="NAD/diacylglycerol_kinase_sf"/>
</dbReference>
<dbReference type="PANTHER" id="PTHR12358:SF54">
    <property type="entry name" value="SPHINGOSINE KINASE RELATED PROTEIN"/>
    <property type="match status" value="1"/>
</dbReference>
<dbReference type="Proteomes" id="UP000286288">
    <property type="component" value="Unassembled WGS sequence"/>
</dbReference>
<dbReference type="GeneID" id="15142098"/>
<keyword evidence="7" id="KW-0443">Lipid metabolism</keyword>
<protein>
    <submittedName>
        <fullName evidence="9">Diacylglycerol kinase family lipid kinase</fullName>
    </submittedName>
</protein>
<dbReference type="NCBIfam" id="TIGR00147">
    <property type="entry name" value="YegS/Rv2252/BmrU family lipid kinase"/>
    <property type="match status" value="1"/>
</dbReference>
<dbReference type="Gene3D" id="2.60.200.40">
    <property type="match status" value="1"/>
</dbReference>
<evidence type="ECO:0000313" key="9">
    <source>
        <dbReference type="EMBL" id="RHK04912.1"/>
    </source>
</evidence>
<name>A0A1V3NGC2_ENTCA</name>
<dbReference type="GO" id="GO:0008654">
    <property type="term" value="P:phospholipid biosynthetic process"/>
    <property type="evidence" value="ECO:0007669"/>
    <property type="project" value="UniProtKB-KW"/>
</dbReference>
<evidence type="ECO:0000256" key="5">
    <source>
        <dbReference type="ARBA" id="ARBA00022777"/>
    </source>
</evidence>
<comment type="cofactor">
    <cofactor evidence="1">
        <name>Mg(2+)</name>
        <dbReference type="ChEBI" id="CHEBI:18420"/>
    </cofactor>
</comment>
<evidence type="ECO:0000256" key="4">
    <source>
        <dbReference type="ARBA" id="ARBA00022741"/>
    </source>
</evidence>
<dbReference type="PROSITE" id="PS50146">
    <property type="entry name" value="DAGK"/>
    <property type="match status" value="1"/>
</dbReference>
<keyword evidence="3" id="KW-0808">Transferase</keyword>
<sequence>MKILVLYNDTAGKSEAKETAEKFQAYVNEQGDEHQAFLQASNPDVDPKDVREAAKKHAVDTIVIIGGDGTIHHGLQTFKEKLDELKIGIIPGGTVNNFARMLGIPVKPEEAFENILTGVERPIDYGMVNDQVMISTMTIGLLADTAAATSQEEKQQYGPLAFMKRFIHLLIKKKQYKLEVIADERKWQGKSQLLTIVMSNSAGGFKNFDEEAKPDDGLFHVILLPKLNILRFILYLPRIIRGRIAKVPSVEYFTAAKVSIKAKEKTVHTRTDGDPTDDLPIEMKVIKHGLTMLVPEEAQESK</sequence>
<gene>
    <name evidence="9" type="ORF">DW084_14915</name>
</gene>
<dbReference type="InterPro" id="IPR050187">
    <property type="entry name" value="Lipid_Phosphate_FormReg"/>
</dbReference>
<reference evidence="9 10" key="1">
    <citation type="submission" date="2018-08" db="EMBL/GenBank/DDBJ databases">
        <title>A genome reference for cultivated species of the human gut microbiota.</title>
        <authorList>
            <person name="Zou Y."/>
            <person name="Xue W."/>
            <person name="Luo G."/>
        </authorList>
    </citation>
    <scope>NUCLEOTIDE SEQUENCE [LARGE SCALE GENOMIC DNA]</scope>
    <source>
        <strain evidence="9 10">AF48-16</strain>
    </source>
</reference>
<dbReference type="SMART" id="SM00046">
    <property type="entry name" value="DAGKc"/>
    <property type="match status" value="1"/>
</dbReference>
<dbReference type="EMBL" id="QRMZ01000023">
    <property type="protein sequence ID" value="RHK04912.1"/>
    <property type="molecule type" value="Genomic_DNA"/>
</dbReference>
<evidence type="ECO:0000256" key="2">
    <source>
        <dbReference type="ARBA" id="ARBA00005983"/>
    </source>
</evidence>
<dbReference type="SUPFAM" id="SSF111331">
    <property type="entry name" value="NAD kinase/diacylglycerol kinase-like"/>
    <property type="match status" value="1"/>
</dbReference>
<organism evidence="9 10">
    <name type="scientific">Enterococcus casseliflavus</name>
    <name type="common">Enterococcus flavescens</name>
    <dbReference type="NCBI Taxonomy" id="37734"/>
    <lineage>
        <taxon>Bacteria</taxon>
        <taxon>Bacillati</taxon>
        <taxon>Bacillota</taxon>
        <taxon>Bacilli</taxon>
        <taxon>Lactobacillales</taxon>
        <taxon>Enterococcaceae</taxon>
        <taxon>Enterococcus</taxon>
    </lineage>
</organism>
<dbReference type="Gene3D" id="3.40.50.10330">
    <property type="entry name" value="Probable inorganic polyphosphate/atp-NAD kinase, domain 1"/>
    <property type="match status" value="1"/>
</dbReference>
<evidence type="ECO:0000256" key="1">
    <source>
        <dbReference type="ARBA" id="ARBA00001946"/>
    </source>
</evidence>
<dbReference type="AlphaFoldDB" id="A0A1V3NGC2"/>
<dbReference type="Pfam" id="PF19279">
    <property type="entry name" value="YegS_C"/>
    <property type="match status" value="1"/>
</dbReference>
<keyword evidence="5 9" id="KW-0418">Kinase</keyword>
<keyword evidence="6" id="KW-0067">ATP-binding</keyword>
<evidence type="ECO:0000256" key="8">
    <source>
        <dbReference type="ARBA" id="ARBA00023264"/>
    </source>
</evidence>
<accession>A0A1V3NGC2</accession>